<dbReference type="PANTHER" id="PTHR38332:SF2">
    <property type="entry name" value="PROTEIN QUIVER"/>
    <property type="match status" value="1"/>
</dbReference>
<protein>
    <recommendedName>
        <fullName evidence="6">Protein sleepless</fullName>
    </recommendedName>
</protein>
<keyword evidence="1 3" id="KW-0732">Signal</keyword>
<accession>A0A9D4GS72</accession>
<dbReference type="InterPro" id="IPR031424">
    <property type="entry name" value="QVR-like"/>
</dbReference>
<comment type="caution">
    <text evidence="4">The sequence shown here is derived from an EMBL/GenBank/DDBJ whole genome shotgun (WGS) entry which is preliminary data.</text>
</comment>
<feature type="chain" id="PRO_5038691929" description="Protein sleepless" evidence="3">
    <location>
        <begin position="24"/>
        <end position="151"/>
    </location>
</feature>
<evidence type="ECO:0000313" key="5">
    <source>
        <dbReference type="Proteomes" id="UP000828390"/>
    </source>
</evidence>
<dbReference type="Proteomes" id="UP000828390">
    <property type="component" value="Unassembled WGS sequence"/>
</dbReference>
<feature type="signal peptide" evidence="3">
    <location>
        <begin position="1"/>
        <end position="23"/>
    </location>
</feature>
<gene>
    <name evidence="4" type="ORF">DPMN_122274</name>
</gene>
<name>A0A9D4GS72_DREPO</name>
<evidence type="ECO:0000256" key="1">
    <source>
        <dbReference type="ARBA" id="ARBA00022729"/>
    </source>
</evidence>
<dbReference type="GO" id="GO:0032222">
    <property type="term" value="P:regulation of synaptic transmission, cholinergic"/>
    <property type="evidence" value="ECO:0007669"/>
    <property type="project" value="InterPro"/>
</dbReference>
<proteinExistence type="predicted"/>
<reference evidence="4" key="2">
    <citation type="submission" date="2020-11" db="EMBL/GenBank/DDBJ databases">
        <authorList>
            <person name="McCartney M.A."/>
            <person name="Auch B."/>
            <person name="Kono T."/>
            <person name="Mallez S."/>
            <person name="Becker A."/>
            <person name="Gohl D.M."/>
            <person name="Silverstein K.A.T."/>
            <person name="Koren S."/>
            <person name="Bechman K.B."/>
            <person name="Herman A."/>
            <person name="Abrahante J.E."/>
            <person name="Garbe J."/>
        </authorList>
    </citation>
    <scope>NUCLEOTIDE SEQUENCE</scope>
    <source>
        <strain evidence="4">Duluth1</strain>
        <tissue evidence="4">Whole animal</tissue>
    </source>
</reference>
<keyword evidence="2" id="KW-0325">Glycoprotein</keyword>
<evidence type="ECO:0008006" key="6">
    <source>
        <dbReference type="Google" id="ProtNLM"/>
    </source>
</evidence>
<sequence length="151" mass="16940">MPIPSRLFVPLILFPVIWNPAGGLDCFECFSFNNSDPSCGDPFHPAYGVYSKNCLQGKKGHVGGFPSKYCIKLIGETYKDNIEMVYRGCSLDTLNNVCGDFRFEDVKYHGCITSCSENGCNHGVESRGDAHAYFYVNVMLFLIYITDTKLY</sequence>
<organism evidence="4 5">
    <name type="scientific">Dreissena polymorpha</name>
    <name type="common">Zebra mussel</name>
    <name type="synonym">Mytilus polymorpha</name>
    <dbReference type="NCBI Taxonomy" id="45954"/>
    <lineage>
        <taxon>Eukaryota</taxon>
        <taxon>Metazoa</taxon>
        <taxon>Spiralia</taxon>
        <taxon>Lophotrochozoa</taxon>
        <taxon>Mollusca</taxon>
        <taxon>Bivalvia</taxon>
        <taxon>Autobranchia</taxon>
        <taxon>Heteroconchia</taxon>
        <taxon>Euheterodonta</taxon>
        <taxon>Imparidentia</taxon>
        <taxon>Neoheterodontei</taxon>
        <taxon>Myida</taxon>
        <taxon>Dreissenoidea</taxon>
        <taxon>Dreissenidae</taxon>
        <taxon>Dreissena</taxon>
    </lineage>
</organism>
<dbReference type="EMBL" id="JAIWYP010000005">
    <property type="protein sequence ID" value="KAH3820530.1"/>
    <property type="molecule type" value="Genomic_DNA"/>
</dbReference>
<evidence type="ECO:0000313" key="4">
    <source>
        <dbReference type="EMBL" id="KAH3820530.1"/>
    </source>
</evidence>
<reference evidence="4" key="1">
    <citation type="journal article" date="2019" name="bioRxiv">
        <title>The Genome of the Zebra Mussel, Dreissena polymorpha: A Resource for Invasive Species Research.</title>
        <authorList>
            <person name="McCartney M.A."/>
            <person name="Auch B."/>
            <person name="Kono T."/>
            <person name="Mallez S."/>
            <person name="Zhang Y."/>
            <person name="Obille A."/>
            <person name="Becker A."/>
            <person name="Abrahante J.E."/>
            <person name="Garbe J."/>
            <person name="Badalamenti J.P."/>
            <person name="Herman A."/>
            <person name="Mangelson H."/>
            <person name="Liachko I."/>
            <person name="Sullivan S."/>
            <person name="Sone E.D."/>
            <person name="Koren S."/>
            <person name="Silverstein K.A.T."/>
            <person name="Beckman K.B."/>
            <person name="Gohl D.M."/>
        </authorList>
    </citation>
    <scope>NUCLEOTIDE SEQUENCE</scope>
    <source>
        <strain evidence="4">Duluth1</strain>
        <tissue evidence="4">Whole animal</tissue>
    </source>
</reference>
<dbReference type="AlphaFoldDB" id="A0A9D4GS72"/>
<dbReference type="Pfam" id="PF17064">
    <property type="entry name" value="QVR"/>
    <property type="match status" value="1"/>
</dbReference>
<keyword evidence="5" id="KW-1185">Reference proteome</keyword>
<dbReference type="PANTHER" id="PTHR38332">
    <property type="entry name" value="PROTEIN CBG11604"/>
    <property type="match status" value="1"/>
</dbReference>
<evidence type="ECO:0000256" key="3">
    <source>
        <dbReference type="SAM" id="SignalP"/>
    </source>
</evidence>
<evidence type="ECO:0000256" key="2">
    <source>
        <dbReference type="ARBA" id="ARBA00023180"/>
    </source>
</evidence>
<dbReference type="GO" id="GO:0030431">
    <property type="term" value="P:sleep"/>
    <property type="evidence" value="ECO:0007669"/>
    <property type="project" value="InterPro"/>
</dbReference>